<dbReference type="EMBL" id="MK746083">
    <property type="protein sequence ID" value="QED40545.1"/>
    <property type="molecule type" value="Genomic_DNA"/>
</dbReference>
<name>A0A5B8YR13_9ABAC</name>
<evidence type="ECO:0000313" key="1">
    <source>
        <dbReference type="EMBL" id="QED40545.1"/>
    </source>
</evidence>
<dbReference type="Pfam" id="PF05531">
    <property type="entry name" value="NPV_P10"/>
    <property type="match status" value="1"/>
</dbReference>
<reference evidence="1" key="1">
    <citation type="journal article" date="2019" name="Viruses">
        <title>A Novel Alphabaculovirus from the Soybean Looper, Chrysodeixis includens, that Produces Tetrahedral Occlusion Bodies and Encodes Two Copies of he65.</title>
        <authorList>
            <person name="Harrison R.L."/>
            <person name="Rowley D.L."/>
            <person name="Popham H.J.R."/>
        </authorList>
    </citation>
    <scope>NUCLEOTIDE SEQUENCE</scope>
    <source>
        <strain evidence="1">ChinNPV-1</strain>
    </source>
</reference>
<dbReference type="InterPro" id="IPR008702">
    <property type="entry name" value="NPV_P10"/>
</dbReference>
<sequence>MSQNILLLIRADIKDLDAKVDAVQAAVEDVRANLPDVAELNDKLDAQAVSLANLQTVVDNIDATLNPDIPEIPEIPVVNKKKFK</sequence>
<proteinExistence type="predicted"/>
<dbReference type="KEGG" id="vg:80541231"/>
<dbReference type="GO" id="GO:0039679">
    <property type="term" value="C:viral occlusion body"/>
    <property type="evidence" value="ECO:0007669"/>
    <property type="project" value="InterPro"/>
</dbReference>
<dbReference type="Proteomes" id="UP001162233">
    <property type="component" value="Segment"/>
</dbReference>
<protein>
    <submittedName>
        <fullName evidence="1">P10</fullName>
    </submittedName>
</protein>
<accession>A0A5B8YR13</accession>
<dbReference type="GeneID" id="80541231"/>
<organism evidence="1 2">
    <name type="scientific">Chrysodeixis includens nucleopolyhedrovirus</name>
    <dbReference type="NCBI Taxonomy" id="1207438"/>
    <lineage>
        <taxon>Viruses</taxon>
        <taxon>Viruses incertae sedis</taxon>
        <taxon>Naldaviricetes</taxon>
        <taxon>Lefavirales</taxon>
        <taxon>Baculoviridae</taxon>
        <taxon>Alphabaculovirus</taxon>
        <taxon>Alphabaculovirus chrincludentis</taxon>
        <taxon>Alphabaculovirus alterchrincludentis</taxon>
    </lineage>
</organism>
<dbReference type="RefSeq" id="YP_010802461.1">
    <property type="nucleotide sequence ID" value="NC_077025.1"/>
</dbReference>
<keyword evidence="2" id="KW-1185">Reference proteome</keyword>
<evidence type="ECO:0000313" key="2">
    <source>
        <dbReference type="Proteomes" id="UP001162233"/>
    </source>
</evidence>